<feature type="binding site" evidence="11">
    <location>
        <position position="349"/>
    </location>
    <ligand>
        <name>Mg(2+)</name>
        <dbReference type="ChEBI" id="CHEBI:18420"/>
    </ligand>
</feature>
<protein>
    <recommendedName>
        <fullName evidence="10 11">Multifunctional fusion protein</fullName>
    </recommendedName>
    <domain>
        <recommendedName>
            <fullName evidence="11">dITP/XTP pyrophosphatase</fullName>
            <ecNumber evidence="11">3.6.1.66</ecNumber>
        </recommendedName>
        <alternativeName>
            <fullName evidence="11">Non-canonical purine NTP pyrophosphatase</fullName>
        </alternativeName>
        <alternativeName>
            <fullName evidence="11">Non-standard purine NTP pyrophosphatase</fullName>
        </alternativeName>
        <alternativeName>
            <fullName evidence="11">Nucleoside-triphosphate diphosphatase</fullName>
        </alternativeName>
        <alternativeName>
            <fullName evidence="11">Nucleoside-triphosphate pyrophosphatase</fullName>
            <shortName evidence="11">NTPase</shortName>
        </alternativeName>
    </domain>
    <domain>
        <recommendedName>
            <fullName evidence="10">Glutamate racemase</fullName>
            <ecNumber evidence="10">5.1.1.3</ecNumber>
        </recommendedName>
    </domain>
</protein>
<evidence type="ECO:0000256" key="12">
    <source>
        <dbReference type="RuleBase" id="RU003781"/>
    </source>
</evidence>
<dbReference type="InterPro" id="IPR029001">
    <property type="entry name" value="ITPase-like_fam"/>
</dbReference>
<keyword evidence="7 10" id="KW-0573">Peptidoglycan synthesis</keyword>
<evidence type="ECO:0000256" key="3">
    <source>
        <dbReference type="ARBA" id="ARBA00022741"/>
    </source>
</evidence>
<dbReference type="InterPro" id="IPR015942">
    <property type="entry name" value="Asp/Glu/hydantoin_racemase"/>
</dbReference>
<dbReference type="EMBL" id="CP117884">
    <property type="protein sequence ID" value="WDF83402.1"/>
    <property type="molecule type" value="Genomic_DNA"/>
</dbReference>
<keyword evidence="2 11" id="KW-0479">Metal-binding</keyword>
<dbReference type="Gene3D" id="3.90.950.10">
    <property type="match status" value="1"/>
</dbReference>
<evidence type="ECO:0000256" key="9">
    <source>
        <dbReference type="ARBA" id="ARBA00023316"/>
    </source>
</evidence>
<evidence type="ECO:0000256" key="2">
    <source>
        <dbReference type="ARBA" id="ARBA00022723"/>
    </source>
</evidence>
<dbReference type="InterPro" id="IPR001920">
    <property type="entry name" value="Asp/Glu_race"/>
</dbReference>
<keyword evidence="8 10" id="KW-0413">Isomerase</keyword>
<name>A0ABY7WTA6_9LACO</name>
<evidence type="ECO:0000256" key="5">
    <source>
        <dbReference type="ARBA" id="ARBA00022842"/>
    </source>
</evidence>
<feature type="binding site" evidence="11">
    <location>
        <position position="457"/>
    </location>
    <ligand>
        <name>substrate</name>
    </ligand>
</feature>
<comment type="catalytic activity">
    <reaction evidence="1 10">
        <text>L-glutamate = D-glutamate</text>
        <dbReference type="Rhea" id="RHEA:12813"/>
        <dbReference type="ChEBI" id="CHEBI:29985"/>
        <dbReference type="ChEBI" id="CHEBI:29986"/>
        <dbReference type="EC" id="5.1.1.3"/>
    </reaction>
</comment>
<evidence type="ECO:0000256" key="8">
    <source>
        <dbReference type="ARBA" id="ARBA00023235"/>
    </source>
</evidence>
<dbReference type="Gene3D" id="3.40.50.1860">
    <property type="match status" value="2"/>
</dbReference>
<comment type="catalytic activity">
    <reaction evidence="11">
        <text>dITP + H2O = dIMP + diphosphate + H(+)</text>
        <dbReference type="Rhea" id="RHEA:28342"/>
        <dbReference type="ChEBI" id="CHEBI:15377"/>
        <dbReference type="ChEBI" id="CHEBI:15378"/>
        <dbReference type="ChEBI" id="CHEBI:33019"/>
        <dbReference type="ChEBI" id="CHEBI:61194"/>
        <dbReference type="ChEBI" id="CHEBI:61382"/>
        <dbReference type="EC" id="3.6.1.66"/>
    </reaction>
</comment>
<dbReference type="SUPFAM" id="SSF52972">
    <property type="entry name" value="ITPase-like"/>
    <property type="match status" value="1"/>
</dbReference>
<reference evidence="13 14" key="1">
    <citation type="submission" date="2023-02" db="EMBL/GenBank/DDBJ databases">
        <title>Genome sequence of Lacticaseibacillus sp. KACC 23028.</title>
        <authorList>
            <person name="Kim S."/>
            <person name="Heo J."/>
            <person name="Kwon S.-W."/>
        </authorList>
    </citation>
    <scope>NUCLEOTIDE SEQUENCE [LARGE SCALE GENOMIC DNA]</scope>
    <source>
        <strain evidence="13 14">KACC 23028</strain>
    </source>
</reference>
<gene>
    <name evidence="13" type="primary">racE</name>
    <name evidence="10" type="synonym">murI</name>
    <name evidence="13" type="ORF">PQ472_03945</name>
</gene>
<dbReference type="NCBIfam" id="TIGR00042">
    <property type="entry name" value="RdgB/HAM1 family non-canonical purine NTP pyrophosphatase"/>
    <property type="match status" value="1"/>
</dbReference>
<feature type="binding site" evidence="10">
    <location>
        <begin position="42"/>
        <end position="43"/>
    </location>
    <ligand>
        <name>substrate</name>
    </ligand>
</feature>
<evidence type="ECO:0000256" key="7">
    <source>
        <dbReference type="ARBA" id="ARBA00022984"/>
    </source>
</evidence>
<dbReference type="EC" id="5.1.1.3" evidence="10"/>
<comment type="function">
    <text evidence="10">Provides the (R)-glutamate required for cell wall biosynthesis.</text>
</comment>
<keyword evidence="14" id="KW-1185">Reference proteome</keyword>
<accession>A0ABY7WTA6</accession>
<keyword evidence="4 11" id="KW-0378">Hydrolase</keyword>
<dbReference type="EC" id="3.6.1.66" evidence="11"/>
<comment type="catalytic activity">
    <reaction evidence="11">
        <text>XTP + H2O = XMP + diphosphate + H(+)</text>
        <dbReference type="Rhea" id="RHEA:28610"/>
        <dbReference type="ChEBI" id="CHEBI:15377"/>
        <dbReference type="ChEBI" id="CHEBI:15378"/>
        <dbReference type="ChEBI" id="CHEBI:33019"/>
        <dbReference type="ChEBI" id="CHEBI:57464"/>
        <dbReference type="ChEBI" id="CHEBI:61314"/>
        <dbReference type="EC" id="3.6.1.66"/>
    </reaction>
</comment>
<evidence type="ECO:0000256" key="4">
    <source>
        <dbReference type="ARBA" id="ARBA00022801"/>
    </source>
</evidence>
<comment type="function">
    <text evidence="11">Pyrophosphatase that catalyzes the hydrolysis of nucleoside triphosphates to their monophosphate derivatives, with a high preference for the non-canonical purine nucleotides XTP (xanthosine triphosphate), dITP (deoxyinosine triphosphate) and ITP. Seems to function as a house-cleaning enzyme that removes non-canonical purine nucleotides from the nucleotide pool, thus preventing their incorporation into DNA/RNA and avoiding chromosomal lesions.</text>
</comment>
<dbReference type="NCBIfam" id="NF002035">
    <property type="entry name" value="PRK00865.1-3"/>
    <property type="match status" value="1"/>
</dbReference>
<feature type="active site" description="Proton donor/acceptor" evidence="10">
    <location>
        <position position="184"/>
    </location>
</feature>
<keyword evidence="9 10" id="KW-0961">Cell wall biogenesis/degradation</keyword>
<comment type="similarity">
    <text evidence="11 12">Belongs to the HAM1 NTPase family.</text>
</comment>
<feature type="binding site" evidence="10">
    <location>
        <begin position="10"/>
        <end position="11"/>
    </location>
    <ligand>
        <name>substrate</name>
    </ligand>
</feature>
<dbReference type="InterPro" id="IPR018187">
    <property type="entry name" value="Asp/Glu_racemase_AS_1"/>
</dbReference>
<dbReference type="Pfam" id="PF01177">
    <property type="entry name" value="Asp_Glu_race"/>
    <property type="match status" value="1"/>
</dbReference>
<feature type="binding site" evidence="11">
    <location>
        <position position="350"/>
    </location>
    <ligand>
        <name>substrate</name>
    </ligand>
</feature>
<comment type="pathway">
    <text evidence="10">Cell wall biogenesis; peptidoglycan biosynthesis.</text>
</comment>
<dbReference type="Pfam" id="PF01725">
    <property type="entry name" value="Ham1p_like"/>
    <property type="match status" value="1"/>
</dbReference>
<dbReference type="InterPro" id="IPR033134">
    <property type="entry name" value="Asp/Glu_racemase_AS_2"/>
</dbReference>
<feature type="binding site" evidence="11">
    <location>
        <begin position="287"/>
        <end position="292"/>
    </location>
    <ligand>
        <name>substrate</name>
    </ligand>
</feature>
<dbReference type="GO" id="GO:0008881">
    <property type="term" value="F:glutamate racemase activity"/>
    <property type="evidence" value="ECO:0007669"/>
    <property type="project" value="UniProtKB-EC"/>
</dbReference>
<dbReference type="PROSITE" id="PS00923">
    <property type="entry name" value="ASP_GLU_RACEMASE_1"/>
    <property type="match status" value="1"/>
</dbReference>
<feature type="binding site" evidence="10">
    <location>
        <begin position="74"/>
        <end position="75"/>
    </location>
    <ligand>
        <name>substrate</name>
    </ligand>
</feature>
<dbReference type="CDD" id="cd00515">
    <property type="entry name" value="HAM1"/>
    <property type="match status" value="1"/>
</dbReference>
<keyword evidence="3 11" id="KW-0547">Nucleotide-binding</keyword>
<keyword evidence="6 10" id="KW-0133">Cell shape</keyword>
<dbReference type="InterPro" id="IPR020922">
    <property type="entry name" value="dITP/XTP_pyrophosphatase"/>
</dbReference>
<dbReference type="RefSeq" id="WP_274261547.1">
    <property type="nucleotide sequence ID" value="NZ_CP117884.1"/>
</dbReference>
<proteinExistence type="inferred from homology"/>
<evidence type="ECO:0000256" key="10">
    <source>
        <dbReference type="HAMAP-Rule" id="MF_00258"/>
    </source>
</evidence>
<feature type="active site" description="Proton donor/acceptor" evidence="10">
    <location>
        <position position="73"/>
    </location>
</feature>
<comment type="similarity">
    <text evidence="10">Belongs to the aspartate/glutamate racemases family.</text>
</comment>
<dbReference type="PROSITE" id="PS00924">
    <property type="entry name" value="ASP_GLU_RACEMASE_2"/>
    <property type="match status" value="1"/>
</dbReference>
<dbReference type="HAMAP" id="MF_00258">
    <property type="entry name" value="Glu_racemase"/>
    <property type="match status" value="1"/>
</dbReference>
<sequence length="482" mass="52315">MNSAPIAFMDSGVGGLTVLREAMRQLPHEDVIFLGDQARLPYGPRPAAQVREFSWQMTNFLRRFGIKMLVIACNTATAAALEDLRSQLDIPVVGVIVPGARAAVKATATRHIGVIATEGTVRSGAYEKAIKRRTNDIKVTSMAAPKFVPLVESNEYKSPIAKKVVAETLQPLLGQGIDTLVMGCTHYPLLRPFIQDAVGPDVKLIDSGRETVGEVSVLLDYFNLATDKQTTGSRRFFTTGSAEMFKTIAGDWLDMADINVQHVDIEGEPSTYQRVIAAHDNTIVVASTNKGKIAEIGKFFAARDMRVVGLDAFPHVEEVDETGTTFEENARLKADGYSKQLHLPVIADDSGLMVDALDGAPGVFSARYAGEAHNDAANNAKLLASLADTPKDKRQAQFRSVLVLARPDHPDEDIVASGSVHGEIVSIPRGDNGFGYDPFFFLPELGMTMAELSMDQKNEISHRGAALRNLGKILNEKGILQK</sequence>
<dbReference type="PANTHER" id="PTHR21198">
    <property type="entry name" value="GLUTAMATE RACEMASE"/>
    <property type="match status" value="1"/>
</dbReference>
<dbReference type="PANTHER" id="PTHR21198:SF2">
    <property type="entry name" value="GLUTAMATE RACEMASE"/>
    <property type="match status" value="1"/>
</dbReference>
<feature type="active site" description="Proton acceptor" evidence="11">
    <location>
        <position position="349"/>
    </location>
</feature>
<comment type="subunit">
    <text evidence="11">Homodimer.</text>
</comment>
<dbReference type="NCBIfam" id="NF011397">
    <property type="entry name" value="PRK14822.1"/>
    <property type="match status" value="1"/>
</dbReference>
<dbReference type="Proteomes" id="UP001220377">
    <property type="component" value="Chromosome"/>
</dbReference>
<comment type="catalytic activity">
    <reaction evidence="11">
        <text>ITP + H2O = IMP + diphosphate + H(+)</text>
        <dbReference type="Rhea" id="RHEA:29399"/>
        <dbReference type="ChEBI" id="CHEBI:15377"/>
        <dbReference type="ChEBI" id="CHEBI:15378"/>
        <dbReference type="ChEBI" id="CHEBI:33019"/>
        <dbReference type="ChEBI" id="CHEBI:58053"/>
        <dbReference type="ChEBI" id="CHEBI:61402"/>
        <dbReference type="EC" id="3.6.1.66"/>
    </reaction>
</comment>
<dbReference type="InterPro" id="IPR004391">
    <property type="entry name" value="Glu_race"/>
</dbReference>
<comment type="cofactor">
    <cofactor evidence="11">
        <name>Mg(2+)</name>
        <dbReference type="ChEBI" id="CHEBI:18420"/>
    </cofactor>
    <text evidence="11">Binds 1 Mg(2+) ion per subunit.</text>
</comment>
<feature type="binding site" evidence="11">
    <location>
        <begin position="462"/>
        <end position="463"/>
    </location>
    <ligand>
        <name>substrate</name>
    </ligand>
</feature>
<feature type="binding site" evidence="11">
    <location>
        <begin position="434"/>
        <end position="437"/>
    </location>
    <ligand>
        <name>substrate</name>
    </ligand>
</feature>
<keyword evidence="11" id="KW-0546">Nucleotide metabolism</keyword>
<dbReference type="NCBIfam" id="TIGR00067">
    <property type="entry name" value="glut_race"/>
    <property type="match status" value="1"/>
</dbReference>
<evidence type="ECO:0000256" key="6">
    <source>
        <dbReference type="ARBA" id="ARBA00022960"/>
    </source>
</evidence>
<feature type="binding site" evidence="10">
    <location>
        <begin position="185"/>
        <end position="186"/>
    </location>
    <ligand>
        <name>substrate</name>
    </ligand>
</feature>
<evidence type="ECO:0000313" key="14">
    <source>
        <dbReference type="Proteomes" id="UP001220377"/>
    </source>
</evidence>
<dbReference type="HAMAP" id="MF_01405">
    <property type="entry name" value="Non_canon_purine_NTPase"/>
    <property type="match status" value="1"/>
</dbReference>
<evidence type="ECO:0000256" key="11">
    <source>
        <dbReference type="HAMAP-Rule" id="MF_01405"/>
    </source>
</evidence>
<dbReference type="InterPro" id="IPR002637">
    <property type="entry name" value="RdgB/HAM1"/>
</dbReference>
<feature type="binding site" evidence="11">
    <location>
        <position position="320"/>
    </location>
    <ligand>
        <name>Mg(2+)</name>
        <dbReference type="ChEBI" id="CHEBI:18420"/>
    </ligand>
</feature>
<evidence type="ECO:0000313" key="13">
    <source>
        <dbReference type="EMBL" id="WDF83402.1"/>
    </source>
</evidence>
<organism evidence="13 14">
    <name type="scientific">Lacticaseibacillus pabuli</name>
    <dbReference type="NCBI Taxonomy" id="3025672"/>
    <lineage>
        <taxon>Bacteria</taxon>
        <taxon>Bacillati</taxon>
        <taxon>Bacillota</taxon>
        <taxon>Bacilli</taxon>
        <taxon>Lactobacillales</taxon>
        <taxon>Lactobacillaceae</taxon>
        <taxon>Lacticaseibacillus</taxon>
    </lineage>
</organism>
<keyword evidence="5 11" id="KW-0460">Magnesium</keyword>
<dbReference type="SUPFAM" id="SSF53681">
    <property type="entry name" value="Aspartate/glutamate racemase"/>
    <property type="match status" value="2"/>
</dbReference>
<evidence type="ECO:0000256" key="1">
    <source>
        <dbReference type="ARBA" id="ARBA00001602"/>
    </source>
</evidence>